<gene>
    <name evidence="1" type="ORF">BO94DRAFT_540712</name>
</gene>
<keyword evidence="2" id="KW-1185">Reference proteome</keyword>
<reference evidence="1 2" key="1">
    <citation type="submission" date="2016-12" db="EMBL/GenBank/DDBJ databases">
        <title>The genomes of Aspergillus section Nigri reveals drivers in fungal speciation.</title>
        <authorList>
            <consortium name="DOE Joint Genome Institute"/>
            <person name="Vesth T.C."/>
            <person name="Nybo J."/>
            <person name="Theobald S."/>
            <person name="Brandl J."/>
            <person name="Frisvad J.C."/>
            <person name="Nielsen K.F."/>
            <person name="Lyhne E.K."/>
            <person name="Kogle M.E."/>
            <person name="Kuo A."/>
            <person name="Riley R."/>
            <person name="Clum A."/>
            <person name="Nolan M."/>
            <person name="Lipzen A."/>
            <person name="Salamov A."/>
            <person name="Henrissat B."/>
            <person name="Wiebenga A."/>
            <person name="De Vries R.P."/>
            <person name="Grigoriev I.V."/>
            <person name="Mortensen U.H."/>
            <person name="Andersen M.R."/>
            <person name="Baker S.E."/>
        </authorList>
    </citation>
    <scope>NUCLEOTIDE SEQUENCE [LARGE SCALE GENOMIC DNA]</scope>
    <source>
        <strain evidence="1 2">CBS 115572</strain>
    </source>
</reference>
<comment type="caution">
    <text evidence="1">The sequence shown here is derived from an EMBL/GenBank/DDBJ whole genome shotgun (WGS) entry which is preliminary data.</text>
</comment>
<sequence>MRELIRGNCIVGLELMLTDWCVSEGRSKFEIRGSRLTIYTKRTFLERNSLGLRSAFWELSCLKSSQLGGRSLGTQ</sequence>
<dbReference type="Proteomes" id="UP000246702">
    <property type="component" value="Unassembled WGS sequence"/>
</dbReference>
<proteinExistence type="predicted"/>
<accession>A0A317V1T0</accession>
<dbReference type="GeneID" id="37115118"/>
<name>A0A317V1T0_9EURO</name>
<organism evidence="1 2">
    <name type="scientific">Aspergillus sclerotioniger CBS 115572</name>
    <dbReference type="NCBI Taxonomy" id="1450535"/>
    <lineage>
        <taxon>Eukaryota</taxon>
        <taxon>Fungi</taxon>
        <taxon>Dikarya</taxon>
        <taxon>Ascomycota</taxon>
        <taxon>Pezizomycotina</taxon>
        <taxon>Eurotiomycetes</taxon>
        <taxon>Eurotiomycetidae</taxon>
        <taxon>Eurotiales</taxon>
        <taxon>Aspergillaceae</taxon>
        <taxon>Aspergillus</taxon>
        <taxon>Aspergillus subgen. Circumdati</taxon>
    </lineage>
</organism>
<dbReference type="EMBL" id="MSFK01000053">
    <property type="protein sequence ID" value="PWY66150.1"/>
    <property type="molecule type" value="Genomic_DNA"/>
</dbReference>
<dbReference type="AlphaFoldDB" id="A0A317V1T0"/>
<dbReference type="RefSeq" id="XP_025461605.1">
    <property type="nucleotide sequence ID" value="XM_025612975.1"/>
</dbReference>
<evidence type="ECO:0000313" key="2">
    <source>
        <dbReference type="Proteomes" id="UP000246702"/>
    </source>
</evidence>
<protein>
    <submittedName>
        <fullName evidence="1">Uncharacterized protein</fullName>
    </submittedName>
</protein>
<evidence type="ECO:0000313" key="1">
    <source>
        <dbReference type="EMBL" id="PWY66150.1"/>
    </source>
</evidence>